<dbReference type="AlphaFoldDB" id="A0A0W8IHM3"/>
<organism evidence="8 9">
    <name type="scientific">Serinicoccus chungangensis</name>
    <dbReference type="NCBI Taxonomy" id="767452"/>
    <lineage>
        <taxon>Bacteria</taxon>
        <taxon>Bacillati</taxon>
        <taxon>Actinomycetota</taxon>
        <taxon>Actinomycetes</taxon>
        <taxon>Micrococcales</taxon>
        <taxon>Ornithinimicrobiaceae</taxon>
        <taxon>Serinicoccus</taxon>
    </lineage>
</organism>
<evidence type="ECO:0000256" key="3">
    <source>
        <dbReference type="ARBA" id="ARBA00022722"/>
    </source>
</evidence>
<protein>
    <recommendedName>
        <fullName evidence="6">Exodeoxyribonuclease 7 small subunit</fullName>
        <ecNumber evidence="6">3.1.11.6</ecNumber>
    </recommendedName>
    <alternativeName>
        <fullName evidence="6">Exodeoxyribonuclease VII small subunit</fullName>
        <shortName evidence="6">Exonuclease VII small subunit</shortName>
    </alternativeName>
</protein>
<dbReference type="GO" id="GO:0008855">
    <property type="term" value="F:exodeoxyribonuclease VII activity"/>
    <property type="evidence" value="ECO:0007669"/>
    <property type="project" value="UniProtKB-UniRule"/>
</dbReference>
<dbReference type="GO" id="GO:0005829">
    <property type="term" value="C:cytosol"/>
    <property type="evidence" value="ECO:0007669"/>
    <property type="project" value="TreeGrafter"/>
</dbReference>
<sequence>MTSDDSPTTADPAPVGDLSYEQARDELVALVSRIESGQVPLEEAMGLWERGEELAAHCQGKLDAAQETLDRATDRGEGVGADGDTDSTETTQPADQP</sequence>
<dbReference type="Pfam" id="PF02609">
    <property type="entry name" value="Exonuc_VII_S"/>
    <property type="match status" value="1"/>
</dbReference>
<dbReference type="RefSeq" id="WP_058889921.1">
    <property type="nucleotide sequence ID" value="NZ_LQBL01000002.1"/>
</dbReference>
<feature type="region of interest" description="Disordered" evidence="7">
    <location>
        <begin position="65"/>
        <end position="97"/>
    </location>
</feature>
<comment type="similarity">
    <text evidence="1 6">Belongs to the XseB family.</text>
</comment>
<dbReference type="Proteomes" id="UP000054837">
    <property type="component" value="Unassembled WGS sequence"/>
</dbReference>
<keyword evidence="9" id="KW-1185">Reference proteome</keyword>
<dbReference type="EMBL" id="LQBL01000002">
    <property type="protein sequence ID" value="KUG59447.1"/>
    <property type="molecule type" value="Genomic_DNA"/>
</dbReference>
<evidence type="ECO:0000256" key="7">
    <source>
        <dbReference type="SAM" id="MobiDB-lite"/>
    </source>
</evidence>
<dbReference type="InterPro" id="IPR037004">
    <property type="entry name" value="Exonuc_VII_ssu_sf"/>
</dbReference>
<dbReference type="SUPFAM" id="SSF116842">
    <property type="entry name" value="XseB-like"/>
    <property type="match status" value="1"/>
</dbReference>
<comment type="subcellular location">
    <subcellularLocation>
        <location evidence="6">Cytoplasm</location>
    </subcellularLocation>
</comment>
<dbReference type="STRING" id="767452.AVL62_07220"/>
<dbReference type="PANTHER" id="PTHR34137:SF1">
    <property type="entry name" value="EXODEOXYRIBONUCLEASE 7 SMALL SUBUNIT"/>
    <property type="match status" value="1"/>
</dbReference>
<evidence type="ECO:0000256" key="2">
    <source>
        <dbReference type="ARBA" id="ARBA00022490"/>
    </source>
</evidence>
<dbReference type="GO" id="GO:0009318">
    <property type="term" value="C:exodeoxyribonuclease VII complex"/>
    <property type="evidence" value="ECO:0007669"/>
    <property type="project" value="UniProtKB-UniRule"/>
</dbReference>
<comment type="subunit">
    <text evidence="6">Heterooligomer composed of large and small subunits.</text>
</comment>
<feature type="compositionally biased region" description="Basic and acidic residues" evidence="7">
    <location>
        <begin position="68"/>
        <end position="77"/>
    </location>
</feature>
<gene>
    <name evidence="6" type="primary">xseB</name>
    <name evidence="8" type="ORF">AVL62_07220</name>
</gene>
<dbReference type="EC" id="3.1.11.6" evidence="6"/>
<keyword evidence="2 6" id="KW-0963">Cytoplasm</keyword>
<evidence type="ECO:0000313" key="8">
    <source>
        <dbReference type="EMBL" id="KUG59447.1"/>
    </source>
</evidence>
<keyword evidence="3 6" id="KW-0540">Nuclease</keyword>
<proteinExistence type="inferred from homology"/>
<reference evidence="8 9" key="1">
    <citation type="submission" date="2015-12" db="EMBL/GenBank/DDBJ databases">
        <title>Serinicoccus chungangenesis strain CD08_5 genome sequencing and assembly.</title>
        <authorList>
            <person name="Chander A.M."/>
            <person name="Kaur G."/>
            <person name="Nair G.R."/>
            <person name="Dhawan D.K."/>
            <person name="Kochhar R.K."/>
            <person name="Mayilraj S."/>
            <person name="Bhadada S.K."/>
        </authorList>
    </citation>
    <scope>NUCLEOTIDE SEQUENCE [LARGE SCALE GENOMIC DNA]</scope>
    <source>
        <strain evidence="8 9">CD08_5</strain>
    </source>
</reference>
<accession>A0A0W8IHM3</accession>
<dbReference type="Gene3D" id="1.10.287.1040">
    <property type="entry name" value="Exonuclease VII, small subunit"/>
    <property type="match status" value="1"/>
</dbReference>
<dbReference type="NCBIfam" id="NF002139">
    <property type="entry name" value="PRK00977.1-3"/>
    <property type="match status" value="1"/>
</dbReference>
<name>A0A0W8IHM3_9MICO</name>
<evidence type="ECO:0000313" key="9">
    <source>
        <dbReference type="Proteomes" id="UP000054837"/>
    </source>
</evidence>
<comment type="function">
    <text evidence="6">Bidirectionally degrades single-stranded DNA into large acid-insoluble oligonucleotides, which are then degraded further into small acid-soluble oligonucleotides.</text>
</comment>
<feature type="compositionally biased region" description="Polar residues" evidence="7">
    <location>
        <begin position="88"/>
        <end position="97"/>
    </location>
</feature>
<keyword evidence="4 6" id="KW-0378">Hydrolase</keyword>
<dbReference type="OrthoDB" id="5244334at2"/>
<dbReference type="InterPro" id="IPR003761">
    <property type="entry name" value="Exonuc_VII_S"/>
</dbReference>
<evidence type="ECO:0000256" key="1">
    <source>
        <dbReference type="ARBA" id="ARBA00009998"/>
    </source>
</evidence>
<evidence type="ECO:0000256" key="6">
    <source>
        <dbReference type="HAMAP-Rule" id="MF_00337"/>
    </source>
</evidence>
<dbReference type="NCBIfam" id="TIGR01280">
    <property type="entry name" value="xseB"/>
    <property type="match status" value="1"/>
</dbReference>
<dbReference type="GO" id="GO:0006308">
    <property type="term" value="P:DNA catabolic process"/>
    <property type="evidence" value="ECO:0007669"/>
    <property type="project" value="UniProtKB-UniRule"/>
</dbReference>
<dbReference type="HAMAP" id="MF_00337">
    <property type="entry name" value="Exonuc_7_S"/>
    <property type="match status" value="1"/>
</dbReference>
<dbReference type="PANTHER" id="PTHR34137">
    <property type="entry name" value="EXODEOXYRIBONUCLEASE 7 SMALL SUBUNIT"/>
    <property type="match status" value="1"/>
</dbReference>
<evidence type="ECO:0000256" key="5">
    <source>
        <dbReference type="ARBA" id="ARBA00022839"/>
    </source>
</evidence>
<evidence type="ECO:0000256" key="4">
    <source>
        <dbReference type="ARBA" id="ARBA00022801"/>
    </source>
</evidence>
<comment type="catalytic activity">
    <reaction evidence="6">
        <text>Exonucleolytic cleavage in either 5'- to 3'- or 3'- to 5'-direction to yield nucleoside 5'-phosphates.</text>
        <dbReference type="EC" id="3.1.11.6"/>
    </reaction>
</comment>
<keyword evidence="5 6" id="KW-0269">Exonuclease</keyword>
<comment type="caution">
    <text evidence="8">The sequence shown here is derived from an EMBL/GenBank/DDBJ whole genome shotgun (WGS) entry which is preliminary data.</text>
</comment>